<feature type="compositionally biased region" description="Low complexity" evidence="4">
    <location>
        <begin position="446"/>
        <end position="455"/>
    </location>
</feature>
<evidence type="ECO:0000259" key="8">
    <source>
        <dbReference type="PROSITE" id="PS52002"/>
    </source>
</evidence>
<comment type="caution">
    <text evidence="9">The sequence shown here is derived from an EMBL/GenBank/DDBJ whole genome shotgun (WGS) entry which is preliminary data.</text>
</comment>
<dbReference type="CDD" id="cd01736">
    <property type="entry name" value="LSm14_N"/>
    <property type="match status" value="1"/>
</dbReference>
<protein>
    <submittedName>
        <fullName evidence="9">Uncharacterized protein</fullName>
    </submittedName>
</protein>
<dbReference type="Proteomes" id="UP001642540">
    <property type="component" value="Unassembled WGS sequence"/>
</dbReference>
<feature type="compositionally biased region" description="Gly residues" evidence="4">
    <location>
        <begin position="456"/>
        <end position="490"/>
    </location>
</feature>
<dbReference type="InterPro" id="IPR047575">
    <property type="entry name" value="Sm"/>
</dbReference>
<feature type="domain" description="FFD box profile" evidence="6">
    <location>
        <begin position="384"/>
        <end position="399"/>
    </location>
</feature>
<feature type="compositionally biased region" description="Gly residues" evidence="4">
    <location>
        <begin position="254"/>
        <end position="267"/>
    </location>
</feature>
<feature type="compositionally biased region" description="Low complexity" evidence="4">
    <location>
        <begin position="294"/>
        <end position="307"/>
    </location>
</feature>
<evidence type="ECO:0000256" key="2">
    <source>
        <dbReference type="PROSITE-ProRule" id="PRU00846"/>
    </source>
</evidence>
<dbReference type="SMART" id="SM01271">
    <property type="entry name" value="LSM14"/>
    <property type="match status" value="1"/>
</dbReference>
<comment type="similarity">
    <text evidence="1">Belongs to the LSM14 family.</text>
</comment>
<dbReference type="SUPFAM" id="SSF50182">
    <property type="entry name" value="Sm-like ribonucleoproteins"/>
    <property type="match status" value="1"/>
</dbReference>
<dbReference type="InterPro" id="IPR025761">
    <property type="entry name" value="FFD_box"/>
</dbReference>
<evidence type="ECO:0000256" key="3">
    <source>
        <dbReference type="PROSITE-ProRule" id="PRU00869"/>
    </source>
</evidence>
<reference evidence="9 10" key="1">
    <citation type="submission" date="2024-08" db="EMBL/GenBank/DDBJ databases">
        <authorList>
            <person name="Cucini C."/>
            <person name="Frati F."/>
        </authorList>
    </citation>
    <scope>NUCLEOTIDE SEQUENCE [LARGE SCALE GENOMIC DNA]</scope>
</reference>
<evidence type="ECO:0000313" key="10">
    <source>
        <dbReference type="Proteomes" id="UP001642540"/>
    </source>
</evidence>
<sequence length="509" mass="54740">MMMGGGDGAGGTATNQFIGSKISLISKSEIRYEGILYSLDLEEATISLSKVRSFGTEDRQTQRPVGPKDEVYEFIIFRGADIKGIDVLEPPPPSAKEPEDDVVDPAIVEVQHYQPQQGGQQQQGGSSSREPGPIGPIPGSDHPINQHGMRNTFPNNYAVIPGPSNTTIIPNNTTPFSLGVGFGAPPGPIPNSQPIINNASSAQPVPQQQQVQQGVGSQQQGMVGGSMQGSQEGEDGKGRGGMQQQARRAYAPRGRGGGGGDRGGGNSPGVSNTRGGGPPQNNYRGNPRGGGGYYNNYGGNRYGTPGNQRNYFRRGELKGNKKITFEGEFDFEKANEELQKALTKIKIVDGEKIKRENEIDEHEVENASEDGEEEVGNKENDTKTFYQKDNFFDSISCEALERKAGKREKPDWRAERKLNAETFGLPQRGRGGGSSSTYYRGGGGYHNNYNNYNGYNRGGYYRGGGGGDRGGGSYRGGGYQQRGGGGGRGGYRTNNQDRRPPPLPQTNKD</sequence>
<dbReference type="EMBL" id="CAXLJM020000004">
    <property type="protein sequence ID" value="CAL8070056.1"/>
    <property type="molecule type" value="Genomic_DNA"/>
</dbReference>
<dbReference type="InterPro" id="IPR025762">
    <property type="entry name" value="DFDF"/>
</dbReference>
<organism evidence="9 10">
    <name type="scientific">Orchesella dallaii</name>
    <dbReference type="NCBI Taxonomy" id="48710"/>
    <lineage>
        <taxon>Eukaryota</taxon>
        <taxon>Metazoa</taxon>
        <taxon>Ecdysozoa</taxon>
        <taxon>Arthropoda</taxon>
        <taxon>Hexapoda</taxon>
        <taxon>Collembola</taxon>
        <taxon>Entomobryomorpha</taxon>
        <taxon>Entomobryoidea</taxon>
        <taxon>Orchesellidae</taxon>
        <taxon>Orchesellinae</taxon>
        <taxon>Orchesella</taxon>
    </lineage>
</organism>
<dbReference type="PROSITE" id="PS51513">
    <property type="entry name" value="FFD"/>
    <property type="match status" value="1"/>
</dbReference>
<feature type="region of interest" description="Disordered" evidence="4">
    <location>
        <begin position="114"/>
        <end position="158"/>
    </location>
</feature>
<evidence type="ECO:0000259" key="5">
    <source>
        <dbReference type="PROSITE" id="PS51512"/>
    </source>
</evidence>
<dbReference type="InterPro" id="IPR010920">
    <property type="entry name" value="LSM_dom_sf"/>
</dbReference>
<dbReference type="Pfam" id="PF12701">
    <property type="entry name" value="LSM14"/>
    <property type="match status" value="1"/>
</dbReference>
<dbReference type="Gene3D" id="2.30.30.100">
    <property type="match status" value="1"/>
</dbReference>
<feature type="domain" description="Sm" evidence="8">
    <location>
        <begin position="9"/>
        <end position="91"/>
    </location>
</feature>
<evidence type="ECO:0000256" key="1">
    <source>
        <dbReference type="ARBA" id="ARBA00010415"/>
    </source>
</evidence>
<evidence type="ECO:0000256" key="4">
    <source>
        <dbReference type="SAM" id="MobiDB-lite"/>
    </source>
</evidence>
<feature type="compositionally biased region" description="Basic and acidic residues" evidence="4">
    <location>
        <begin position="403"/>
        <end position="419"/>
    </location>
</feature>
<proteinExistence type="inferred from homology"/>
<gene>
    <name evidence="9" type="ORF">ODALV1_LOCUS1053</name>
</gene>
<feature type="compositionally biased region" description="Gly residues" evidence="4">
    <location>
        <begin position="429"/>
        <end position="445"/>
    </location>
</feature>
<dbReference type="PANTHER" id="PTHR13586">
    <property type="entry name" value="SCD6 PROTEIN-RELATED"/>
    <property type="match status" value="1"/>
</dbReference>
<dbReference type="PROSITE" id="PS51512">
    <property type="entry name" value="DFDF"/>
    <property type="match status" value="1"/>
</dbReference>
<dbReference type="PROSITE" id="PS51536">
    <property type="entry name" value="TFG"/>
    <property type="match status" value="1"/>
</dbReference>
<evidence type="ECO:0000259" key="7">
    <source>
        <dbReference type="PROSITE" id="PS51536"/>
    </source>
</evidence>
<feature type="region of interest" description="Disordered" evidence="4">
    <location>
        <begin position="184"/>
        <end position="312"/>
    </location>
</feature>
<feature type="compositionally biased region" description="Low complexity" evidence="4">
    <location>
        <begin position="116"/>
        <end position="128"/>
    </location>
</feature>
<feature type="compositionally biased region" description="Low complexity" evidence="4">
    <location>
        <begin position="199"/>
        <end position="221"/>
    </location>
</feature>
<feature type="domain" description="DFDF" evidence="5">
    <location>
        <begin position="317"/>
        <end position="353"/>
    </location>
</feature>
<evidence type="ECO:0000259" key="6">
    <source>
        <dbReference type="PROSITE" id="PS51513"/>
    </source>
</evidence>
<dbReference type="InterPro" id="IPR019050">
    <property type="entry name" value="FDF_dom"/>
</dbReference>
<dbReference type="PROSITE" id="PS52002">
    <property type="entry name" value="SM"/>
    <property type="match status" value="1"/>
</dbReference>
<name>A0ABP1PKI1_9HEXA</name>
<dbReference type="InterPro" id="IPR025609">
    <property type="entry name" value="Lsm14-like_N"/>
</dbReference>
<accession>A0ABP1PKI1</accession>
<dbReference type="SMART" id="SM01199">
    <property type="entry name" value="FDF"/>
    <property type="match status" value="1"/>
</dbReference>
<feature type="domain" description="TFG box profile" evidence="7">
    <location>
        <begin position="407"/>
        <end position="427"/>
    </location>
</feature>
<feature type="region of interest" description="Disordered" evidence="4">
    <location>
        <begin position="358"/>
        <end position="383"/>
    </location>
</feature>
<keyword evidence="10" id="KW-1185">Reference proteome</keyword>
<dbReference type="Pfam" id="PF09532">
    <property type="entry name" value="FDF"/>
    <property type="match status" value="1"/>
</dbReference>
<dbReference type="PANTHER" id="PTHR13586:SF0">
    <property type="entry name" value="TRAILER HITCH, ISOFORM H"/>
    <property type="match status" value="1"/>
</dbReference>
<feature type="short sequence motif" description="FFD box" evidence="2">
    <location>
        <begin position="384"/>
        <end position="399"/>
    </location>
</feature>
<feature type="short sequence motif" description="TFG box" evidence="3">
    <location>
        <begin position="407"/>
        <end position="427"/>
    </location>
</feature>
<feature type="region of interest" description="Disordered" evidence="4">
    <location>
        <begin position="403"/>
        <end position="509"/>
    </location>
</feature>
<feature type="compositionally biased region" description="Acidic residues" evidence="4">
    <location>
        <begin position="358"/>
        <end position="374"/>
    </location>
</feature>
<dbReference type="InterPro" id="IPR025768">
    <property type="entry name" value="TFG_box"/>
</dbReference>
<evidence type="ECO:0000313" key="9">
    <source>
        <dbReference type="EMBL" id="CAL8070056.1"/>
    </source>
</evidence>